<evidence type="ECO:0000256" key="1">
    <source>
        <dbReference type="ARBA" id="ARBA00001974"/>
    </source>
</evidence>
<dbReference type="InterPro" id="IPR003726">
    <property type="entry name" value="HCY_dom"/>
</dbReference>
<dbReference type="PROSITE" id="PS50970">
    <property type="entry name" value="HCY"/>
    <property type="match status" value="1"/>
</dbReference>
<dbReference type="InterPro" id="IPR036589">
    <property type="entry name" value="HCY_dom_sf"/>
</dbReference>
<dbReference type="PANTHER" id="PTHR11103:SF18">
    <property type="entry name" value="SLR1189 PROTEIN"/>
    <property type="match status" value="1"/>
</dbReference>
<keyword evidence="6" id="KW-0274">FAD</keyword>
<evidence type="ECO:0000256" key="2">
    <source>
        <dbReference type="ARBA" id="ARBA00004777"/>
    </source>
</evidence>
<comment type="pathway">
    <text evidence="2">One-carbon metabolism; tetrahydrofolate interconversion.</text>
</comment>
<dbReference type="SUPFAM" id="SSF82282">
    <property type="entry name" value="Homocysteine S-methyltransferase"/>
    <property type="match status" value="1"/>
</dbReference>
<gene>
    <name evidence="10" type="ORF">BGO89_00355</name>
</gene>
<comment type="caution">
    <text evidence="8">Lacks conserved residue(s) required for the propagation of feature annotation.</text>
</comment>
<dbReference type="SUPFAM" id="SSF51730">
    <property type="entry name" value="FAD-linked oxidoreductase"/>
    <property type="match status" value="1"/>
</dbReference>
<comment type="cofactor">
    <cofactor evidence="1">
        <name>FAD</name>
        <dbReference type="ChEBI" id="CHEBI:57692"/>
    </cofactor>
</comment>
<keyword evidence="5" id="KW-0808">Transferase</keyword>
<evidence type="ECO:0000256" key="4">
    <source>
        <dbReference type="ARBA" id="ARBA00022630"/>
    </source>
</evidence>
<dbReference type="GO" id="GO:0032259">
    <property type="term" value="P:methylation"/>
    <property type="evidence" value="ECO:0007669"/>
    <property type="project" value="UniProtKB-KW"/>
</dbReference>
<keyword evidence="7" id="KW-0560">Oxidoreductase</keyword>
<protein>
    <recommendedName>
        <fullName evidence="9">Hcy-binding domain-containing protein</fullName>
    </recommendedName>
</protein>
<evidence type="ECO:0000256" key="5">
    <source>
        <dbReference type="ARBA" id="ARBA00022679"/>
    </source>
</evidence>
<name>A0A1M3L721_9BACT</name>
<dbReference type="Gene3D" id="3.20.20.220">
    <property type="match status" value="1"/>
</dbReference>
<accession>A0A1M3L721</accession>
<dbReference type="Gene3D" id="3.20.20.330">
    <property type="entry name" value="Homocysteine-binding-like domain"/>
    <property type="match status" value="1"/>
</dbReference>
<dbReference type="PANTHER" id="PTHR11103">
    <property type="entry name" value="SLR1189 PROTEIN"/>
    <property type="match status" value="1"/>
</dbReference>
<dbReference type="NCBIfam" id="NF006396">
    <property type="entry name" value="PRK08645.1"/>
    <property type="match status" value="1"/>
</dbReference>
<dbReference type="InterPro" id="IPR003171">
    <property type="entry name" value="Mehydrof_redctse-like"/>
</dbReference>
<dbReference type="UniPathway" id="UPA00193"/>
<keyword evidence="4" id="KW-0285">Flavoprotein</keyword>
<dbReference type="Pfam" id="PF02574">
    <property type="entry name" value="S-methyl_trans"/>
    <property type="match status" value="1"/>
</dbReference>
<dbReference type="STRING" id="1895771.BGO89_00355"/>
<organism evidence="10 11">
    <name type="scientific">Candidatus Kapaibacterium thiocyanatum</name>
    <dbReference type="NCBI Taxonomy" id="1895771"/>
    <lineage>
        <taxon>Bacteria</taxon>
        <taxon>Pseudomonadati</taxon>
        <taxon>Candidatus Kapaibacteriota</taxon>
        <taxon>Candidatus Kapaibacteriia</taxon>
        <taxon>Candidatus Kapaibacteriales</taxon>
        <taxon>Candidatus Kapaibacteriaceae</taxon>
        <taxon>Candidatus Kapaibacterium</taxon>
    </lineage>
</organism>
<proteinExistence type="predicted"/>
<evidence type="ECO:0000256" key="6">
    <source>
        <dbReference type="ARBA" id="ARBA00022827"/>
    </source>
</evidence>
<comment type="caution">
    <text evidence="10">The sequence shown here is derived from an EMBL/GenBank/DDBJ whole genome shotgun (WGS) entry which is preliminary data.</text>
</comment>
<dbReference type="GO" id="GO:0008168">
    <property type="term" value="F:methyltransferase activity"/>
    <property type="evidence" value="ECO:0007669"/>
    <property type="project" value="UniProtKB-KW"/>
</dbReference>
<feature type="domain" description="Hcy-binding" evidence="9">
    <location>
        <begin position="1"/>
        <end position="267"/>
    </location>
</feature>
<keyword evidence="3" id="KW-0489">Methyltransferase</keyword>
<dbReference type="Pfam" id="PF02219">
    <property type="entry name" value="MTHFR"/>
    <property type="match status" value="1"/>
</dbReference>
<reference evidence="10 11" key="1">
    <citation type="submission" date="2016-09" db="EMBL/GenBank/DDBJ databases">
        <title>Genome-resolved meta-omics ties microbial dynamics to process performance in biotechnology for thiocyanate degradation.</title>
        <authorList>
            <person name="Kantor R.S."/>
            <person name="Huddy R.J."/>
            <person name="Iyer R."/>
            <person name="Thomas B.C."/>
            <person name="Brown C.T."/>
            <person name="Anantharaman K."/>
            <person name="Tringe S."/>
            <person name="Hettich R.L."/>
            <person name="Harrison S.T."/>
            <person name="Banfield J.F."/>
        </authorList>
    </citation>
    <scope>NUCLEOTIDE SEQUENCE [LARGE SCALE GENOMIC DNA]</scope>
    <source>
        <strain evidence="10">59-99</strain>
    </source>
</reference>
<dbReference type="EMBL" id="MKVH01000002">
    <property type="protein sequence ID" value="OJX61351.1"/>
    <property type="molecule type" value="Genomic_DNA"/>
</dbReference>
<dbReference type="Proteomes" id="UP000184233">
    <property type="component" value="Unassembled WGS sequence"/>
</dbReference>
<evidence type="ECO:0000256" key="3">
    <source>
        <dbReference type="ARBA" id="ARBA00022603"/>
    </source>
</evidence>
<dbReference type="AlphaFoldDB" id="A0A1M3L721"/>
<evidence type="ECO:0000259" key="9">
    <source>
        <dbReference type="PROSITE" id="PS50970"/>
    </source>
</evidence>
<evidence type="ECO:0000256" key="7">
    <source>
        <dbReference type="ARBA" id="ARBA00023002"/>
    </source>
</evidence>
<dbReference type="CDD" id="cd00537">
    <property type="entry name" value="MTHFR"/>
    <property type="match status" value="1"/>
</dbReference>
<evidence type="ECO:0000313" key="11">
    <source>
        <dbReference type="Proteomes" id="UP000184233"/>
    </source>
</evidence>
<evidence type="ECO:0000313" key="10">
    <source>
        <dbReference type="EMBL" id="OJX61351.1"/>
    </source>
</evidence>
<sequence length="597" mass="64537">MAIELAKRGFSERPCDRYNLAHPVVIERIYHEFLDAGATLLQSNTMHSNRYALESSMLSARVHELNRKGVWIARTAAGDRAVVAGVVGPAGRFLRPLGPLEPDDLRACFTEQVTALLAAGADIVMLKSFINLDELEIAIDVVRALSTDVPLVASKSFPEDGSVLASSYPSDVAERLTRHGITALGSNGTVGPQRMLAIVQSLRVSPVALCAQPDIGIPTIIDGFPVYNAEPQYVASAAARLVEHGAAIIGADGGATVEHIRAIADAVRNHGVGTAPVVIKHAPKEHGRDAAEDSRSTFQRTLGNGFVATVELDIPRGLDMHSVIDGARYLKAHGIDAVNISDGARARLRMSPIAISHMVQTQTGMECITHLACRDRNMVGLQAEVLGAYALGLRNILAVTGDPTHIGDFPSATSVYDVDSIGLVRAMGRMNHGQDLMGNPLGEPTQFCIACAVNPAAEDLEREIDRLAAKAEEGAHVAFSQPIFDEELLHTFLERIQGIDIRFMLGVIPLRTIRHAEFLHYEVPGMAIPVWVRERMRAAGTDTEHATAVGIDITVEFLRSVMNRIDGIYLMPPFKKYDIAVRILEQVQPSKVNRAAG</sequence>
<dbReference type="GO" id="GO:0004489">
    <property type="term" value="F:methylenetetrahydrofolate reductase [NAD(P)H] activity"/>
    <property type="evidence" value="ECO:0007669"/>
    <property type="project" value="InterPro"/>
</dbReference>
<dbReference type="GO" id="GO:0006555">
    <property type="term" value="P:methionine metabolic process"/>
    <property type="evidence" value="ECO:0007669"/>
    <property type="project" value="InterPro"/>
</dbReference>
<dbReference type="GO" id="GO:0035999">
    <property type="term" value="P:tetrahydrofolate interconversion"/>
    <property type="evidence" value="ECO:0007669"/>
    <property type="project" value="UniProtKB-UniPathway"/>
</dbReference>
<dbReference type="InterPro" id="IPR029041">
    <property type="entry name" value="FAD-linked_oxidoreductase-like"/>
</dbReference>
<evidence type="ECO:0000256" key="8">
    <source>
        <dbReference type="PROSITE-ProRule" id="PRU00333"/>
    </source>
</evidence>